<dbReference type="GeneID" id="78373051"/>
<dbReference type="InterPro" id="IPR045864">
    <property type="entry name" value="aa-tRNA-synth_II/BPL/LPL"/>
</dbReference>
<dbReference type="PATRIC" id="fig|1121877.4.peg.2146"/>
<dbReference type="Pfam" id="PF01409">
    <property type="entry name" value="tRNA-synt_2d"/>
    <property type="match status" value="1"/>
</dbReference>
<evidence type="ECO:0000256" key="8">
    <source>
        <dbReference type="ARBA" id="ARBA00022840"/>
    </source>
</evidence>
<keyword evidence="10 13" id="KW-0648">Protein biosynthesis</keyword>
<keyword evidence="8 13" id="KW-0067">ATP-binding</keyword>
<dbReference type="OrthoDB" id="9800719at2"/>
<evidence type="ECO:0000259" key="14">
    <source>
        <dbReference type="PROSITE" id="PS50862"/>
    </source>
</evidence>
<evidence type="ECO:0000256" key="11">
    <source>
        <dbReference type="ARBA" id="ARBA00023146"/>
    </source>
</evidence>
<dbReference type="InterPro" id="IPR004529">
    <property type="entry name" value="Phe-tRNA-synth_IIc_asu"/>
</dbReference>
<evidence type="ECO:0000256" key="3">
    <source>
        <dbReference type="ARBA" id="ARBA00011209"/>
    </source>
</evidence>
<name>A0A0D8FTR1_9ACTN</name>
<evidence type="ECO:0000256" key="9">
    <source>
        <dbReference type="ARBA" id="ARBA00022842"/>
    </source>
</evidence>
<evidence type="ECO:0000256" key="6">
    <source>
        <dbReference type="ARBA" id="ARBA00022723"/>
    </source>
</evidence>
<dbReference type="STRING" id="1121877.FEAC_19290"/>
<dbReference type="Proteomes" id="UP000032336">
    <property type="component" value="Unassembled WGS sequence"/>
</dbReference>
<keyword evidence="16" id="KW-1185">Reference proteome</keyword>
<dbReference type="SUPFAM" id="SSF55681">
    <property type="entry name" value="Class II aaRS and biotin synthetases"/>
    <property type="match status" value="1"/>
</dbReference>
<dbReference type="Pfam" id="PF02912">
    <property type="entry name" value="Phe_tRNA-synt_N"/>
    <property type="match status" value="1"/>
</dbReference>
<protein>
    <recommendedName>
        <fullName evidence="13">Phenylalanine--tRNA ligase alpha subunit</fullName>
        <ecNumber evidence="13">6.1.1.20</ecNumber>
    </recommendedName>
    <alternativeName>
        <fullName evidence="13">Phenylalanyl-tRNA synthetase alpha subunit</fullName>
        <shortName evidence="13">PheRS</shortName>
    </alternativeName>
</protein>
<keyword evidence="6 13" id="KW-0479">Metal-binding</keyword>
<keyword evidence="5 13" id="KW-0436">Ligase</keyword>
<comment type="catalytic activity">
    <reaction evidence="12 13">
        <text>tRNA(Phe) + L-phenylalanine + ATP = L-phenylalanyl-tRNA(Phe) + AMP + diphosphate + H(+)</text>
        <dbReference type="Rhea" id="RHEA:19413"/>
        <dbReference type="Rhea" id="RHEA-COMP:9668"/>
        <dbReference type="Rhea" id="RHEA-COMP:9699"/>
        <dbReference type="ChEBI" id="CHEBI:15378"/>
        <dbReference type="ChEBI" id="CHEBI:30616"/>
        <dbReference type="ChEBI" id="CHEBI:33019"/>
        <dbReference type="ChEBI" id="CHEBI:58095"/>
        <dbReference type="ChEBI" id="CHEBI:78442"/>
        <dbReference type="ChEBI" id="CHEBI:78531"/>
        <dbReference type="ChEBI" id="CHEBI:456215"/>
        <dbReference type="EC" id="6.1.1.20"/>
    </reaction>
</comment>
<dbReference type="eggNOG" id="COG0016">
    <property type="taxonomic scope" value="Bacteria"/>
</dbReference>
<evidence type="ECO:0000256" key="4">
    <source>
        <dbReference type="ARBA" id="ARBA00022490"/>
    </source>
</evidence>
<feature type="domain" description="Aminoacyl-transfer RNA synthetases class-II family profile" evidence="14">
    <location>
        <begin position="123"/>
        <end position="342"/>
    </location>
</feature>
<dbReference type="SUPFAM" id="SSF46589">
    <property type="entry name" value="tRNA-binding arm"/>
    <property type="match status" value="1"/>
</dbReference>
<dbReference type="GO" id="GO:0006432">
    <property type="term" value="P:phenylalanyl-tRNA aminoacylation"/>
    <property type="evidence" value="ECO:0007669"/>
    <property type="project" value="UniProtKB-UniRule"/>
</dbReference>
<dbReference type="GO" id="GO:0005524">
    <property type="term" value="F:ATP binding"/>
    <property type="evidence" value="ECO:0007669"/>
    <property type="project" value="UniProtKB-UniRule"/>
</dbReference>
<reference evidence="15 16" key="1">
    <citation type="submission" date="2015-01" db="EMBL/GenBank/DDBJ databases">
        <title>Draft genome of the acidophilic iron oxidizer Ferrimicrobium acidiphilum strain T23.</title>
        <authorList>
            <person name="Poehlein A."/>
            <person name="Eisen S."/>
            <person name="Schloemann M."/>
            <person name="Johnson B.D."/>
            <person name="Daniel R."/>
            <person name="Muehling M."/>
        </authorList>
    </citation>
    <scope>NUCLEOTIDE SEQUENCE [LARGE SCALE GENOMIC DNA]</scope>
    <source>
        <strain evidence="15 16">T23</strain>
    </source>
</reference>
<dbReference type="InterPro" id="IPR022911">
    <property type="entry name" value="Phe_tRNA_ligase_alpha1_bac"/>
</dbReference>
<dbReference type="GO" id="GO:0005737">
    <property type="term" value="C:cytoplasm"/>
    <property type="evidence" value="ECO:0007669"/>
    <property type="project" value="UniProtKB-SubCell"/>
</dbReference>
<keyword evidence="7 13" id="KW-0547">Nucleotide-binding</keyword>
<evidence type="ECO:0000256" key="10">
    <source>
        <dbReference type="ARBA" id="ARBA00022917"/>
    </source>
</evidence>
<dbReference type="NCBIfam" id="TIGR00468">
    <property type="entry name" value="pheS"/>
    <property type="match status" value="1"/>
</dbReference>
<evidence type="ECO:0000313" key="16">
    <source>
        <dbReference type="Proteomes" id="UP000032336"/>
    </source>
</evidence>
<evidence type="ECO:0000256" key="12">
    <source>
        <dbReference type="ARBA" id="ARBA00049255"/>
    </source>
</evidence>
<evidence type="ECO:0000256" key="13">
    <source>
        <dbReference type="HAMAP-Rule" id="MF_00281"/>
    </source>
</evidence>
<proteinExistence type="inferred from homology"/>
<evidence type="ECO:0000256" key="2">
    <source>
        <dbReference type="ARBA" id="ARBA00010207"/>
    </source>
</evidence>
<evidence type="ECO:0000256" key="7">
    <source>
        <dbReference type="ARBA" id="ARBA00022741"/>
    </source>
</evidence>
<evidence type="ECO:0000313" key="15">
    <source>
        <dbReference type="EMBL" id="KJE76319.1"/>
    </source>
</evidence>
<evidence type="ECO:0000256" key="5">
    <source>
        <dbReference type="ARBA" id="ARBA00022598"/>
    </source>
</evidence>
<comment type="subunit">
    <text evidence="3 13">Tetramer of two alpha and two beta subunits.</text>
</comment>
<dbReference type="InterPro" id="IPR002319">
    <property type="entry name" value="Phenylalanyl-tRNA_Synthase"/>
</dbReference>
<dbReference type="EMBL" id="JXUW01000018">
    <property type="protein sequence ID" value="KJE76319.1"/>
    <property type="molecule type" value="Genomic_DNA"/>
</dbReference>
<keyword evidence="4 13" id="KW-0963">Cytoplasm</keyword>
<dbReference type="PANTHER" id="PTHR11538:SF41">
    <property type="entry name" value="PHENYLALANINE--TRNA LIGASE, MITOCHONDRIAL"/>
    <property type="match status" value="1"/>
</dbReference>
<keyword evidence="11 13" id="KW-0030">Aminoacyl-tRNA synthetase</keyword>
<dbReference type="InterPro" id="IPR010978">
    <property type="entry name" value="tRNA-bd_arm"/>
</dbReference>
<keyword evidence="9 13" id="KW-0460">Magnesium</keyword>
<feature type="binding site" evidence="13">
    <location>
        <position position="267"/>
    </location>
    <ligand>
        <name>Mg(2+)</name>
        <dbReference type="ChEBI" id="CHEBI:18420"/>
        <note>shared with beta subunit</note>
    </ligand>
</feature>
<dbReference type="InterPro" id="IPR004188">
    <property type="entry name" value="Phe-tRNA_ligase_II_N"/>
</dbReference>
<comment type="subcellular location">
    <subcellularLocation>
        <location evidence="1 13">Cytoplasm</location>
    </subcellularLocation>
</comment>
<dbReference type="CDD" id="cd00496">
    <property type="entry name" value="PheRS_alpha_core"/>
    <property type="match status" value="1"/>
</dbReference>
<comment type="cofactor">
    <cofactor evidence="13">
        <name>Mg(2+)</name>
        <dbReference type="ChEBI" id="CHEBI:18420"/>
    </cofactor>
    <text evidence="13">Binds 2 magnesium ions per tetramer.</text>
</comment>
<sequence length="356" mass="39499">MAEIDATLEELTRFCDEVVERLASVKTSDELTAAKEQIHAHTSPLAVISKAMRNVPPDDRPRIGSALHQARAQLEAAIEVAEGRVGEQELNARLAAERDDIAHYLHPGRLQGAGALHLVTQTRMMLEDLFVGMGFIVAEGPEVETEWHNFEALNIPKFHPARANQDSFYLNYGDPESTLLRTHTSPVQIRLMQTRQLPIYAVVPGRVYRRDTPDARHTPAFHQLEALVVDRGITFAHLKATIEAFTTAYFGPNIQARLRPAYFPFTEPSAEFEITCTVCEGEGCRTCSGTGWIELGGSGMVHPKVFAHVGIDPEEYSGFAFGFGIDRLAQMKVALGDMRILPENDLRVLAQMRGVL</sequence>
<dbReference type="RefSeq" id="WP_052566135.1">
    <property type="nucleotide sequence ID" value="NZ_JQKF01000023.1"/>
</dbReference>
<accession>A0A0D8FTR1</accession>
<dbReference type="PROSITE" id="PS50862">
    <property type="entry name" value="AA_TRNA_LIGASE_II"/>
    <property type="match status" value="1"/>
</dbReference>
<dbReference type="EC" id="6.1.1.20" evidence="13"/>
<organism evidence="15 16">
    <name type="scientific">Ferrimicrobium acidiphilum DSM 19497</name>
    <dbReference type="NCBI Taxonomy" id="1121877"/>
    <lineage>
        <taxon>Bacteria</taxon>
        <taxon>Bacillati</taxon>
        <taxon>Actinomycetota</taxon>
        <taxon>Acidimicrobiia</taxon>
        <taxon>Acidimicrobiales</taxon>
        <taxon>Acidimicrobiaceae</taxon>
        <taxon>Ferrimicrobium</taxon>
    </lineage>
</organism>
<dbReference type="HAMAP" id="MF_00281">
    <property type="entry name" value="Phe_tRNA_synth_alpha1"/>
    <property type="match status" value="1"/>
</dbReference>
<gene>
    <name evidence="13 15" type="primary">pheS</name>
    <name evidence="15" type="ORF">FEAC_19290</name>
</gene>
<comment type="similarity">
    <text evidence="2 13">Belongs to the class-II aminoacyl-tRNA synthetase family. Phe-tRNA synthetase alpha subunit type 1 subfamily.</text>
</comment>
<dbReference type="PANTHER" id="PTHR11538">
    <property type="entry name" value="PHENYLALANYL-TRNA SYNTHETASE"/>
    <property type="match status" value="1"/>
</dbReference>
<dbReference type="AlphaFoldDB" id="A0A0D8FTR1"/>
<dbReference type="GO" id="GO:0000287">
    <property type="term" value="F:magnesium ion binding"/>
    <property type="evidence" value="ECO:0007669"/>
    <property type="project" value="UniProtKB-UniRule"/>
</dbReference>
<comment type="caution">
    <text evidence="15">The sequence shown here is derived from an EMBL/GenBank/DDBJ whole genome shotgun (WGS) entry which is preliminary data.</text>
</comment>
<dbReference type="Gene3D" id="3.30.930.10">
    <property type="entry name" value="Bira Bifunctional Protein, Domain 2"/>
    <property type="match status" value="1"/>
</dbReference>
<evidence type="ECO:0000256" key="1">
    <source>
        <dbReference type="ARBA" id="ARBA00004496"/>
    </source>
</evidence>
<dbReference type="GO" id="GO:0000049">
    <property type="term" value="F:tRNA binding"/>
    <property type="evidence" value="ECO:0007669"/>
    <property type="project" value="InterPro"/>
</dbReference>
<dbReference type="GO" id="GO:0004826">
    <property type="term" value="F:phenylalanine-tRNA ligase activity"/>
    <property type="evidence" value="ECO:0007669"/>
    <property type="project" value="UniProtKB-UniRule"/>
</dbReference>
<dbReference type="InterPro" id="IPR006195">
    <property type="entry name" value="aa-tRNA-synth_II"/>
</dbReference>